<dbReference type="GO" id="GO:0004497">
    <property type="term" value="F:monooxygenase activity"/>
    <property type="evidence" value="ECO:0007669"/>
    <property type="project" value="InterPro"/>
</dbReference>
<dbReference type="STRING" id="39946.B8AR67"/>
<sequence>MAILLLVALFYRIKKQAAAMAAKRKQQPKLPPGLATMPVVRNMHQMLMNKPVFRWIHRLLDEMDTEILCLRFGRVHVIAVASPEMAGRSAQKDAMLASRHRRSRRGRSALGTRTPSCRRAVTSGGR</sequence>
<proteinExistence type="predicted"/>
<keyword evidence="4" id="KW-1185">Reference proteome</keyword>
<evidence type="ECO:0000313" key="4">
    <source>
        <dbReference type="Proteomes" id="UP000007015"/>
    </source>
</evidence>
<feature type="chain" id="PRO_5002867780" description="Cytochrome P450" evidence="2">
    <location>
        <begin position="20"/>
        <end position="126"/>
    </location>
</feature>
<organism evidence="3 4">
    <name type="scientific">Oryza sativa subsp. indica</name>
    <name type="common">Rice</name>
    <dbReference type="NCBI Taxonomy" id="39946"/>
    <lineage>
        <taxon>Eukaryota</taxon>
        <taxon>Viridiplantae</taxon>
        <taxon>Streptophyta</taxon>
        <taxon>Embryophyta</taxon>
        <taxon>Tracheophyta</taxon>
        <taxon>Spermatophyta</taxon>
        <taxon>Magnoliopsida</taxon>
        <taxon>Liliopsida</taxon>
        <taxon>Poales</taxon>
        <taxon>Poaceae</taxon>
        <taxon>BOP clade</taxon>
        <taxon>Oryzoideae</taxon>
        <taxon>Oryzeae</taxon>
        <taxon>Oryzinae</taxon>
        <taxon>Oryza</taxon>
        <taxon>Oryza sativa</taxon>
    </lineage>
</organism>
<evidence type="ECO:0008006" key="5">
    <source>
        <dbReference type="Google" id="ProtNLM"/>
    </source>
</evidence>
<dbReference type="AlphaFoldDB" id="B8AR67"/>
<dbReference type="HOGENOM" id="CLU_1985278_0_0_1"/>
<reference evidence="3 4" key="1">
    <citation type="journal article" date="2005" name="PLoS Biol.">
        <title>The genomes of Oryza sativa: a history of duplications.</title>
        <authorList>
            <person name="Yu J."/>
            <person name="Wang J."/>
            <person name="Lin W."/>
            <person name="Li S."/>
            <person name="Li H."/>
            <person name="Zhou J."/>
            <person name="Ni P."/>
            <person name="Dong W."/>
            <person name="Hu S."/>
            <person name="Zeng C."/>
            <person name="Zhang J."/>
            <person name="Zhang Y."/>
            <person name="Li R."/>
            <person name="Xu Z."/>
            <person name="Li S."/>
            <person name="Li X."/>
            <person name="Zheng H."/>
            <person name="Cong L."/>
            <person name="Lin L."/>
            <person name="Yin J."/>
            <person name="Geng J."/>
            <person name="Li G."/>
            <person name="Shi J."/>
            <person name="Liu J."/>
            <person name="Lv H."/>
            <person name="Li J."/>
            <person name="Wang J."/>
            <person name="Deng Y."/>
            <person name="Ran L."/>
            <person name="Shi X."/>
            <person name="Wang X."/>
            <person name="Wu Q."/>
            <person name="Li C."/>
            <person name="Ren X."/>
            <person name="Wang J."/>
            <person name="Wang X."/>
            <person name="Li D."/>
            <person name="Liu D."/>
            <person name="Zhang X."/>
            <person name="Ji Z."/>
            <person name="Zhao W."/>
            <person name="Sun Y."/>
            <person name="Zhang Z."/>
            <person name="Bao J."/>
            <person name="Han Y."/>
            <person name="Dong L."/>
            <person name="Ji J."/>
            <person name="Chen P."/>
            <person name="Wu S."/>
            <person name="Liu J."/>
            <person name="Xiao Y."/>
            <person name="Bu D."/>
            <person name="Tan J."/>
            <person name="Yang L."/>
            <person name="Ye C."/>
            <person name="Zhang J."/>
            <person name="Xu J."/>
            <person name="Zhou Y."/>
            <person name="Yu Y."/>
            <person name="Zhang B."/>
            <person name="Zhuang S."/>
            <person name="Wei H."/>
            <person name="Liu B."/>
            <person name="Lei M."/>
            <person name="Yu H."/>
            <person name="Li Y."/>
            <person name="Xu H."/>
            <person name="Wei S."/>
            <person name="He X."/>
            <person name="Fang L."/>
            <person name="Zhang Z."/>
            <person name="Zhang Y."/>
            <person name="Huang X."/>
            <person name="Su Z."/>
            <person name="Tong W."/>
            <person name="Li J."/>
            <person name="Tong Z."/>
            <person name="Li S."/>
            <person name="Ye J."/>
            <person name="Wang L."/>
            <person name="Fang L."/>
            <person name="Lei T."/>
            <person name="Chen C."/>
            <person name="Chen H."/>
            <person name="Xu Z."/>
            <person name="Li H."/>
            <person name="Huang H."/>
            <person name="Zhang F."/>
            <person name="Xu H."/>
            <person name="Li N."/>
            <person name="Zhao C."/>
            <person name="Li S."/>
            <person name="Dong L."/>
            <person name="Huang Y."/>
            <person name="Li L."/>
            <person name="Xi Y."/>
            <person name="Qi Q."/>
            <person name="Li W."/>
            <person name="Zhang B."/>
            <person name="Hu W."/>
            <person name="Zhang Y."/>
            <person name="Tian X."/>
            <person name="Jiao Y."/>
            <person name="Liang X."/>
            <person name="Jin J."/>
            <person name="Gao L."/>
            <person name="Zheng W."/>
            <person name="Hao B."/>
            <person name="Liu S."/>
            <person name="Wang W."/>
            <person name="Yuan L."/>
            <person name="Cao M."/>
            <person name="McDermott J."/>
            <person name="Samudrala R."/>
            <person name="Wang J."/>
            <person name="Wong G.K."/>
            <person name="Yang H."/>
        </authorList>
    </citation>
    <scope>NUCLEOTIDE SEQUENCE [LARGE SCALE GENOMIC DNA]</scope>
    <source>
        <strain evidence="4">cv. 93-11</strain>
    </source>
</reference>
<dbReference type="Proteomes" id="UP000007015">
    <property type="component" value="Chromosome 4"/>
</dbReference>
<evidence type="ECO:0000256" key="2">
    <source>
        <dbReference type="SAM" id="SignalP"/>
    </source>
</evidence>
<name>B8AR67_ORYSI</name>
<dbReference type="SUPFAM" id="SSF48264">
    <property type="entry name" value="Cytochrome P450"/>
    <property type="match status" value="1"/>
</dbReference>
<dbReference type="EMBL" id="CM000129">
    <property type="protein sequence ID" value="EEC76869.1"/>
    <property type="molecule type" value="Genomic_DNA"/>
</dbReference>
<keyword evidence="2" id="KW-0732">Signal</keyword>
<dbReference type="Gene3D" id="1.10.630.10">
    <property type="entry name" value="Cytochrome P450"/>
    <property type="match status" value="1"/>
</dbReference>
<dbReference type="GO" id="GO:0005506">
    <property type="term" value="F:iron ion binding"/>
    <property type="evidence" value="ECO:0007669"/>
    <property type="project" value="InterPro"/>
</dbReference>
<dbReference type="Gramene" id="BGIOSGA015994-TA">
    <property type="protein sequence ID" value="BGIOSGA015994-PA"/>
    <property type="gene ID" value="BGIOSGA015994"/>
</dbReference>
<gene>
    <name evidence="3" type="ORF">OsI_15061</name>
</gene>
<evidence type="ECO:0000313" key="3">
    <source>
        <dbReference type="EMBL" id="EEC76869.1"/>
    </source>
</evidence>
<accession>B8AR67</accession>
<feature type="compositionally biased region" description="Basic residues" evidence="1">
    <location>
        <begin position="98"/>
        <end position="107"/>
    </location>
</feature>
<feature type="signal peptide" evidence="2">
    <location>
        <begin position="1"/>
        <end position="19"/>
    </location>
</feature>
<feature type="region of interest" description="Disordered" evidence="1">
    <location>
        <begin position="86"/>
        <end position="126"/>
    </location>
</feature>
<protein>
    <recommendedName>
        <fullName evidence="5">Cytochrome P450</fullName>
    </recommendedName>
</protein>
<evidence type="ECO:0000256" key="1">
    <source>
        <dbReference type="SAM" id="MobiDB-lite"/>
    </source>
</evidence>
<dbReference type="GO" id="GO:0020037">
    <property type="term" value="F:heme binding"/>
    <property type="evidence" value="ECO:0007669"/>
    <property type="project" value="InterPro"/>
</dbReference>
<dbReference type="GO" id="GO:0016705">
    <property type="term" value="F:oxidoreductase activity, acting on paired donors, with incorporation or reduction of molecular oxygen"/>
    <property type="evidence" value="ECO:0007669"/>
    <property type="project" value="InterPro"/>
</dbReference>
<dbReference type="InterPro" id="IPR036396">
    <property type="entry name" value="Cyt_P450_sf"/>
</dbReference>